<dbReference type="EMBL" id="BGPR01151974">
    <property type="protein sequence ID" value="GBL61553.1"/>
    <property type="molecule type" value="Genomic_DNA"/>
</dbReference>
<gene>
    <name evidence="1" type="ORF">AVEN_190735_1</name>
</gene>
<sequence length="89" mass="10316">MPELWSYLSQEPRSGDPSGEFHVTSLPIGKLYIPEVLKRVDLFGVSNVVRTEVPLFLLPVFRVFWNIRGIKRRFRLSSLLDYTSTGRFS</sequence>
<accession>A0A4Y1ZQ82</accession>
<evidence type="ECO:0000313" key="1">
    <source>
        <dbReference type="EMBL" id="GBL61553.1"/>
    </source>
</evidence>
<dbReference type="AlphaFoldDB" id="A0A4Y1ZQ82"/>
<proteinExistence type="predicted"/>
<comment type="caution">
    <text evidence="1">The sequence shown here is derived from an EMBL/GenBank/DDBJ whole genome shotgun (WGS) entry which is preliminary data.</text>
</comment>
<organism evidence="1 2">
    <name type="scientific">Araneus ventricosus</name>
    <name type="common">Orbweaver spider</name>
    <name type="synonym">Epeira ventricosa</name>
    <dbReference type="NCBI Taxonomy" id="182803"/>
    <lineage>
        <taxon>Eukaryota</taxon>
        <taxon>Metazoa</taxon>
        <taxon>Ecdysozoa</taxon>
        <taxon>Arthropoda</taxon>
        <taxon>Chelicerata</taxon>
        <taxon>Arachnida</taxon>
        <taxon>Araneae</taxon>
        <taxon>Araneomorphae</taxon>
        <taxon>Entelegynae</taxon>
        <taxon>Araneoidea</taxon>
        <taxon>Araneidae</taxon>
        <taxon>Araneus</taxon>
    </lineage>
</organism>
<name>A0A4Y1ZQ82_ARAVE</name>
<protein>
    <submittedName>
        <fullName evidence="1">Uncharacterized protein</fullName>
    </submittedName>
</protein>
<keyword evidence="2" id="KW-1185">Reference proteome</keyword>
<evidence type="ECO:0000313" key="2">
    <source>
        <dbReference type="Proteomes" id="UP000499080"/>
    </source>
</evidence>
<dbReference type="Proteomes" id="UP000499080">
    <property type="component" value="Unassembled WGS sequence"/>
</dbReference>
<reference evidence="1 2" key="1">
    <citation type="journal article" date="2019" name="Sci. Rep.">
        <title>Orb-weaving spider Araneus ventricosus genome elucidates the spidroin gene catalogue.</title>
        <authorList>
            <person name="Kono N."/>
            <person name="Nakamura H."/>
            <person name="Ohtoshi R."/>
            <person name="Moran D.A.P."/>
            <person name="Shinohara A."/>
            <person name="Yoshida Y."/>
            <person name="Fujiwara M."/>
            <person name="Mori M."/>
            <person name="Tomita M."/>
            <person name="Arakawa K."/>
        </authorList>
    </citation>
    <scope>NUCLEOTIDE SEQUENCE [LARGE SCALE GENOMIC DNA]</scope>
</reference>